<feature type="binding site" evidence="7">
    <location>
        <position position="211"/>
    </location>
    <ligand>
        <name>Zn(2+)</name>
        <dbReference type="ChEBI" id="CHEBI:29105"/>
        <label>2</label>
    </ligand>
</feature>
<dbReference type="SUPFAM" id="SSF51658">
    <property type="entry name" value="Xylose isomerase-like"/>
    <property type="match status" value="1"/>
</dbReference>
<dbReference type="RefSeq" id="WP_138003676.1">
    <property type="nucleotide sequence ID" value="NZ_QGQD01000085.1"/>
</dbReference>
<evidence type="ECO:0000256" key="5">
    <source>
        <dbReference type="ARBA" id="ARBA00022833"/>
    </source>
</evidence>
<feature type="binding site" evidence="7">
    <location>
        <position position="142"/>
    </location>
    <ligand>
        <name>Zn(2+)</name>
        <dbReference type="ChEBI" id="CHEBI:29105"/>
        <label>1</label>
    </ligand>
</feature>
<gene>
    <name evidence="9" type="primary">nfo_2</name>
    <name evidence="7" type="synonym">nfo</name>
    <name evidence="9" type="ORF">DSM106044_04398</name>
</gene>
<feature type="binding site" evidence="7">
    <location>
        <position position="176"/>
    </location>
    <ligand>
        <name>Zn(2+)</name>
        <dbReference type="ChEBI" id="CHEBI:29105"/>
        <label>2</label>
    </ligand>
</feature>
<evidence type="ECO:0000256" key="4">
    <source>
        <dbReference type="ARBA" id="ARBA00022801"/>
    </source>
</evidence>
<feature type="binding site" evidence="7">
    <location>
        <position position="107"/>
    </location>
    <ligand>
        <name>Zn(2+)</name>
        <dbReference type="ChEBI" id="CHEBI:29105"/>
        <label>1</label>
    </ligand>
</feature>
<dbReference type="EMBL" id="QGQD01000085">
    <property type="protein sequence ID" value="TLC98775.1"/>
    <property type="molecule type" value="Genomic_DNA"/>
</dbReference>
<evidence type="ECO:0000256" key="1">
    <source>
        <dbReference type="ARBA" id="ARBA00005340"/>
    </source>
</evidence>
<sequence>MLNIGSHLSSAKGFLNLGKDALKIDANTFQFFLRNPRGTRAKALNQEDIDSLRNFMMEHHFGPIVAHAPYTLNACSSNAHTRELAQEMFHDDLAIMKHLPGNYYNFHPGSHLGQDKDTAISFISSMLNKELKPGQPTMVLLETMAGKGTEIGRTFQELREIIDQVDLQEHIGICFDACHLSDFGYDIVHNLDGILDEFDRIIGLGYLHAFHINDSQNPPGSHKDRHALIGNGYIGLETIVQIINHPLLRHLTFILETPADLDGHAGEIRLLRSLFQD</sequence>
<dbReference type="GO" id="GO:0003677">
    <property type="term" value="F:DNA binding"/>
    <property type="evidence" value="ECO:0007669"/>
    <property type="project" value="InterPro"/>
</dbReference>
<dbReference type="PROSITE" id="PS51432">
    <property type="entry name" value="AP_NUCLEASE_F2_4"/>
    <property type="match status" value="1"/>
</dbReference>
<feature type="binding site" evidence="7">
    <location>
        <position position="224"/>
    </location>
    <ligand>
        <name>Zn(2+)</name>
        <dbReference type="ChEBI" id="CHEBI:29105"/>
        <label>3</label>
    </ligand>
</feature>
<keyword evidence="5 7" id="KW-0862">Zinc</keyword>
<dbReference type="Proteomes" id="UP000306509">
    <property type="component" value="Unassembled WGS sequence"/>
</dbReference>
<dbReference type="GO" id="GO:0008270">
    <property type="term" value="F:zinc ion binding"/>
    <property type="evidence" value="ECO:0007669"/>
    <property type="project" value="UniProtKB-UniRule"/>
</dbReference>
<evidence type="ECO:0000256" key="2">
    <source>
        <dbReference type="ARBA" id="ARBA00022723"/>
    </source>
</evidence>
<dbReference type="Gene3D" id="3.20.20.150">
    <property type="entry name" value="Divalent-metal-dependent TIM barrel enzymes"/>
    <property type="match status" value="1"/>
</dbReference>
<dbReference type="GO" id="GO:0006284">
    <property type="term" value="P:base-excision repair"/>
    <property type="evidence" value="ECO:0007669"/>
    <property type="project" value="TreeGrafter"/>
</dbReference>
<name>A0A4U8QAA0_9FIRM</name>
<organism evidence="9 10">
    <name type="scientific">Robinsoniella peoriensis</name>
    <dbReference type="NCBI Taxonomy" id="180332"/>
    <lineage>
        <taxon>Bacteria</taxon>
        <taxon>Bacillati</taxon>
        <taxon>Bacillota</taxon>
        <taxon>Clostridia</taxon>
        <taxon>Lachnospirales</taxon>
        <taxon>Lachnospiraceae</taxon>
        <taxon>Robinsoniella</taxon>
    </lineage>
</organism>
<evidence type="ECO:0000313" key="9">
    <source>
        <dbReference type="EMBL" id="TLC98775.1"/>
    </source>
</evidence>
<keyword evidence="7 9" id="KW-0255">Endonuclease</keyword>
<dbReference type="InterPro" id="IPR001719">
    <property type="entry name" value="AP_endonuc_2"/>
</dbReference>
<keyword evidence="3 7" id="KW-0227">DNA damage</keyword>
<comment type="function">
    <text evidence="7">Endonuclease IV plays a role in DNA repair. It cleaves phosphodiester bonds at apurinic or apyrimidinic (AP) sites, generating a 3'-hydroxyl group and a 5'-terminal sugar phosphate.</text>
</comment>
<feature type="binding site" evidence="7">
    <location>
        <position position="226"/>
    </location>
    <ligand>
        <name>Zn(2+)</name>
        <dbReference type="ChEBI" id="CHEBI:29105"/>
        <label>3</label>
    </ligand>
</feature>
<dbReference type="SMART" id="SM00518">
    <property type="entry name" value="AP2Ec"/>
    <property type="match status" value="1"/>
</dbReference>
<evidence type="ECO:0000256" key="6">
    <source>
        <dbReference type="ARBA" id="ARBA00023204"/>
    </source>
</evidence>
<comment type="caution">
    <text evidence="9">The sequence shown here is derived from an EMBL/GenBank/DDBJ whole genome shotgun (WGS) entry which is preliminary data.</text>
</comment>
<dbReference type="InterPro" id="IPR036237">
    <property type="entry name" value="Xyl_isomerase-like_sf"/>
</dbReference>
<dbReference type="InterPro" id="IPR018246">
    <property type="entry name" value="AP_endonuc_F2_Zn_BS"/>
</dbReference>
<evidence type="ECO:0000259" key="8">
    <source>
        <dbReference type="Pfam" id="PF01261"/>
    </source>
</evidence>
<evidence type="ECO:0000256" key="7">
    <source>
        <dbReference type="HAMAP-Rule" id="MF_00152"/>
    </source>
</evidence>
<dbReference type="PROSITE" id="PS00731">
    <property type="entry name" value="AP_NUCLEASE_F2_3"/>
    <property type="match status" value="1"/>
</dbReference>
<dbReference type="GO" id="GO:0008081">
    <property type="term" value="F:phosphoric diester hydrolase activity"/>
    <property type="evidence" value="ECO:0007669"/>
    <property type="project" value="TreeGrafter"/>
</dbReference>
<dbReference type="STRING" id="180332.GCA_000797495_03206"/>
<dbReference type="Pfam" id="PF01261">
    <property type="entry name" value="AP_endonuc_2"/>
    <property type="match status" value="1"/>
</dbReference>
<dbReference type="GO" id="GO:0008833">
    <property type="term" value="F:deoxyribonuclease IV (phage-T4-induced) activity"/>
    <property type="evidence" value="ECO:0007669"/>
    <property type="project" value="UniProtKB-UniRule"/>
</dbReference>
<keyword evidence="6 7" id="KW-0234">DNA repair</keyword>
<evidence type="ECO:0000256" key="3">
    <source>
        <dbReference type="ARBA" id="ARBA00022763"/>
    </source>
</evidence>
<keyword evidence="2 7" id="KW-0479">Metal-binding</keyword>
<keyword evidence="10" id="KW-1185">Reference proteome</keyword>
<protein>
    <recommendedName>
        <fullName evidence="7">Probable endonuclease 4</fullName>
        <ecNumber evidence="7">3.1.21.2</ecNumber>
    </recommendedName>
    <alternativeName>
        <fullName evidence="7">Endodeoxyribonuclease IV</fullName>
    </alternativeName>
    <alternativeName>
        <fullName evidence="7">Endonuclease IV</fullName>
    </alternativeName>
</protein>
<evidence type="ECO:0000313" key="10">
    <source>
        <dbReference type="Proteomes" id="UP000306509"/>
    </source>
</evidence>
<keyword evidence="7" id="KW-0540">Nuclease</keyword>
<dbReference type="FunFam" id="3.20.20.150:FF:000001">
    <property type="entry name" value="Probable endonuclease 4"/>
    <property type="match status" value="1"/>
</dbReference>
<proteinExistence type="inferred from homology"/>
<dbReference type="CDD" id="cd00019">
    <property type="entry name" value="AP2Ec"/>
    <property type="match status" value="1"/>
</dbReference>
<comment type="similarity">
    <text evidence="1 7">Belongs to the AP endonuclease 2 family.</text>
</comment>
<feature type="binding site" evidence="7">
    <location>
        <position position="142"/>
    </location>
    <ligand>
        <name>Zn(2+)</name>
        <dbReference type="ChEBI" id="CHEBI:29105"/>
        <label>2</label>
    </ligand>
</feature>
<dbReference type="EC" id="3.1.21.2" evidence="7"/>
<feature type="binding site" evidence="7">
    <location>
        <position position="179"/>
    </location>
    <ligand>
        <name>Zn(2+)</name>
        <dbReference type="ChEBI" id="CHEBI:29105"/>
        <label>3</label>
    </ligand>
</feature>
<comment type="cofactor">
    <cofactor evidence="7">
        <name>Zn(2+)</name>
        <dbReference type="ChEBI" id="CHEBI:29105"/>
    </cofactor>
    <text evidence="7">Binds 3 Zn(2+) ions.</text>
</comment>
<dbReference type="AlphaFoldDB" id="A0A4U8QAA0"/>
<dbReference type="HAMAP" id="MF_00152">
    <property type="entry name" value="Nfo"/>
    <property type="match status" value="1"/>
</dbReference>
<feature type="binding site" evidence="7">
    <location>
        <position position="256"/>
    </location>
    <ligand>
        <name>Zn(2+)</name>
        <dbReference type="ChEBI" id="CHEBI:29105"/>
        <label>2</label>
    </ligand>
</feature>
<dbReference type="PANTHER" id="PTHR21445">
    <property type="entry name" value="ENDONUCLEASE IV ENDODEOXYRIBONUCLEASE IV"/>
    <property type="match status" value="1"/>
</dbReference>
<comment type="catalytic activity">
    <reaction evidence="7">
        <text>Endonucleolytic cleavage to 5'-phosphooligonucleotide end-products.</text>
        <dbReference type="EC" id="3.1.21.2"/>
    </reaction>
</comment>
<feature type="binding site" evidence="7">
    <location>
        <position position="67"/>
    </location>
    <ligand>
        <name>Zn(2+)</name>
        <dbReference type="ChEBI" id="CHEBI:29105"/>
        <label>1</label>
    </ligand>
</feature>
<dbReference type="InterPro" id="IPR013022">
    <property type="entry name" value="Xyl_isomerase-like_TIM-brl"/>
</dbReference>
<feature type="domain" description="Xylose isomerase-like TIM barrel" evidence="8">
    <location>
        <begin position="21"/>
        <end position="273"/>
    </location>
</feature>
<accession>A0A4U8QAA0</accession>
<dbReference type="GO" id="GO:0003906">
    <property type="term" value="F:DNA-(apurinic or apyrimidinic site) endonuclease activity"/>
    <property type="evidence" value="ECO:0007669"/>
    <property type="project" value="TreeGrafter"/>
</dbReference>
<keyword evidence="4 7" id="KW-0378">Hydrolase</keyword>
<reference evidence="9 10" key="1">
    <citation type="journal article" date="2019" name="Anaerobe">
        <title>Detection of Robinsoniella peoriensis in multiple bone samples of a trauma patient.</title>
        <authorList>
            <person name="Schrottner P."/>
            <person name="Hartwich K."/>
            <person name="Bunk B."/>
            <person name="Schober I."/>
            <person name="Helbig S."/>
            <person name="Rudolph W.W."/>
            <person name="Gunzer F."/>
        </authorList>
    </citation>
    <scope>NUCLEOTIDE SEQUENCE [LARGE SCALE GENOMIC DNA]</scope>
    <source>
        <strain evidence="9 10">DSM 106044</strain>
    </source>
</reference>
<dbReference type="NCBIfam" id="TIGR00587">
    <property type="entry name" value="nfo"/>
    <property type="match status" value="1"/>
</dbReference>
<dbReference type="PANTHER" id="PTHR21445:SF0">
    <property type="entry name" value="APURINIC-APYRIMIDINIC ENDONUCLEASE"/>
    <property type="match status" value="1"/>
</dbReference>